<proteinExistence type="inferred from homology"/>
<dbReference type="Proteomes" id="UP000279673">
    <property type="component" value="Unassembled WGS sequence"/>
</dbReference>
<keyword evidence="6 7" id="KW-0961">Cell wall biogenesis/degradation</keyword>
<evidence type="ECO:0000313" key="10">
    <source>
        <dbReference type="Proteomes" id="UP000279673"/>
    </source>
</evidence>
<evidence type="ECO:0000256" key="6">
    <source>
        <dbReference type="ARBA" id="ARBA00023316"/>
    </source>
</evidence>
<dbReference type="InterPro" id="IPR038063">
    <property type="entry name" value="Transpep_catalytic_dom"/>
</dbReference>
<comment type="similarity">
    <text evidence="2">Belongs to the YkuD family.</text>
</comment>
<dbReference type="UniPathway" id="UPA00219"/>
<name>A0A421BV70_9RHOB</name>
<dbReference type="GO" id="GO:0004180">
    <property type="term" value="F:carboxypeptidase activity"/>
    <property type="evidence" value="ECO:0007669"/>
    <property type="project" value="UniProtKB-ARBA"/>
</dbReference>
<evidence type="ECO:0000256" key="5">
    <source>
        <dbReference type="ARBA" id="ARBA00022984"/>
    </source>
</evidence>
<gene>
    <name evidence="9" type="ORF">DYS74_02010</name>
</gene>
<protein>
    <recommendedName>
        <fullName evidence="8">L,D-TPase catalytic domain-containing protein</fullName>
    </recommendedName>
</protein>
<dbReference type="SUPFAM" id="SSF141523">
    <property type="entry name" value="L,D-transpeptidase catalytic domain-like"/>
    <property type="match status" value="1"/>
</dbReference>
<dbReference type="AlphaFoldDB" id="A0A421BV70"/>
<dbReference type="GO" id="GO:0009252">
    <property type="term" value="P:peptidoglycan biosynthetic process"/>
    <property type="evidence" value="ECO:0007669"/>
    <property type="project" value="UniProtKB-UniPathway"/>
</dbReference>
<evidence type="ECO:0000256" key="3">
    <source>
        <dbReference type="ARBA" id="ARBA00022679"/>
    </source>
</evidence>
<keyword evidence="4 7" id="KW-0133">Cell shape</keyword>
<feature type="active site" description="Nucleophile" evidence="7">
    <location>
        <position position="152"/>
    </location>
</feature>
<dbReference type="PANTHER" id="PTHR36699:SF1">
    <property type="entry name" value="L,D-TRANSPEPTIDASE YAFK-RELATED"/>
    <property type="match status" value="1"/>
</dbReference>
<dbReference type="EMBL" id="RCHI01000002">
    <property type="protein sequence ID" value="RLL72211.1"/>
    <property type="molecule type" value="Genomic_DNA"/>
</dbReference>
<keyword evidence="5 7" id="KW-0573">Peptidoglycan synthesis</keyword>
<dbReference type="Pfam" id="PF03734">
    <property type="entry name" value="YkuD"/>
    <property type="match status" value="1"/>
</dbReference>
<comment type="pathway">
    <text evidence="1 7">Cell wall biogenesis; peptidoglycan biosynthesis.</text>
</comment>
<evidence type="ECO:0000256" key="7">
    <source>
        <dbReference type="PROSITE-ProRule" id="PRU01373"/>
    </source>
</evidence>
<reference evidence="9 10" key="1">
    <citation type="submission" date="2018-10" db="EMBL/GenBank/DDBJ databases">
        <title>Rhodobacter sp . BO-81.</title>
        <authorList>
            <person name="Im W.T."/>
        </authorList>
    </citation>
    <scope>NUCLEOTIDE SEQUENCE [LARGE SCALE GENOMIC DNA]</scope>
    <source>
        <strain evidence="9 10">BO-81</strain>
    </source>
</reference>
<feature type="active site" description="Proton donor/acceptor" evidence="7">
    <location>
        <position position="132"/>
    </location>
</feature>
<dbReference type="GO" id="GO:0071555">
    <property type="term" value="P:cell wall organization"/>
    <property type="evidence" value="ECO:0007669"/>
    <property type="project" value="UniProtKB-UniRule"/>
</dbReference>
<dbReference type="RefSeq" id="WP_121530495.1">
    <property type="nucleotide sequence ID" value="NZ_RCHI01000002.1"/>
</dbReference>
<evidence type="ECO:0000259" key="8">
    <source>
        <dbReference type="PROSITE" id="PS52029"/>
    </source>
</evidence>
<evidence type="ECO:0000256" key="1">
    <source>
        <dbReference type="ARBA" id="ARBA00004752"/>
    </source>
</evidence>
<comment type="caution">
    <text evidence="9">The sequence shown here is derived from an EMBL/GenBank/DDBJ whole genome shotgun (WGS) entry which is preliminary data.</text>
</comment>
<dbReference type="GO" id="GO:0016740">
    <property type="term" value="F:transferase activity"/>
    <property type="evidence" value="ECO:0007669"/>
    <property type="project" value="UniProtKB-KW"/>
</dbReference>
<keyword evidence="10" id="KW-1185">Reference proteome</keyword>
<feature type="domain" description="L,D-TPase catalytic" evidence="8">
    <location>
        <begin position="42"/>
        <end position="176"/>
    </location>
</feature>
<dbReference type="PROSITE" id="PS52029">
    <property type="entry name" value="LD_TPASE"/>
    <property type="match status" value="1"/>
</dbReference>
<dbReference type="PANTHER" id="PTHR36699">
    <property type="entry name" value="LD-TRANSPEPTIDASE"/>
    <property type="match status" value="1"/>
</dbReference>
<dbReference type="InterPro" id="IPR005490">
    <property type="entry name" value="LD_TPept_cat_dom"/>
</dbReference>
<keyword evidence="3" id="KW-0808">Transferase</keyword>
<organism evidence="9 10">
    <name type="scientific">Paenirhodobacter hankyongi</name>
    <dbReference type="NCBI Taxonomy" id="2294033"/>
    <lineage>
        <taxon>Bacteria</taxon>
        <taxon>Pseudomonadati</taxon>
        <taxon>Pseudomonadota</taxon>
        <taxon>Alphaproteobacteria</taxon>
        <taxon>Rhodobacterales</taxon>
        <taxon>Rhodobacter group</taxon>
        <taxon>Paenirhodobacter</taxon>
    </lineage>
</organism>
<sequence>MRRAGWLFSALSLAGLVVAVWALIAVPPRPVPPVGPLEGPVSRILVEKAARRMTVYVGGQVVRVYRVRLGFAPQGDKLAQGDGRTPEGVFRIDRRNAQSAYHLSLGLDYPRPQDRARAAAAGVDPGGDIFLHGQPRVLPAGLTLGHDWTAGCIALSDAEIEELFAATPLGAEVEIRP</sequence>
<dbReference type="GO" id="GO:0008360">
    <property type="term" value="P:regulation of cell shape"/>
    <property type="evidence" value="ECO:0007669"/>
    <property type="project" value="UniProtKB-UniRule"/>
</dbReference>
<accession>A0A421BV70</accession>
<evidence type="ECO:0000256" key="4">
    <source>
        <dbReference type="ARBA" id="ARBA00022960"/>
    </source>
</evidence>
<dbReference type="CDD" id="cd16913">
    <property type="entry name" value="YkuD_like"/>
    <property type="match status" value="1"/>
</dbReference>
<evidence type="ECO:0000256" key="2">
    <source>
        <dbReference type="ARBA" id="ARBA00005992"/>
    </source>
</evidence>
<dbReference type="Gene3D" id="2.40.440.10">
    <property type="entry name" value="L,D-transpeptidase catalytic domain-like"/>
    <property type="match status" value="1"/>
</dbReference>
<evidence type="ECO:0000313" key="9">
    <source>
        <dbReference type="EMBL" id="RLL72211.1"/>
    </source>
</evidence>